<proteinExistence type="predicted"/>
<sequence length="98" mass="11439">MSLGSNERIDDYYLDCDASDNSSSYSANEDDEEEIVCDDDDGIVIETQNVRNSRSEVDVDYEMHSLLDHFEMLNLFSWNKNIRNILTLSIYRRRSSET</sequence>
<dbReference type="WBParaSite" id="DME_0000343501-mRNA-1">
    <property type="protein sequence ID" value="DME_0000343501-mRNA-1"/>
    <property type="gene ID" value="DME_0000343501"/>
</dbReference>
<protein>
    <submittedName>
        <fullName evidence="2">Uncharacterized protein</fullName>
    </submittedName>
</protein>
<name>A0A0N4U8Q0_DRAME</name>
<reference evidence="2" key="1">
    <citation type="submission" date="2017-02" db="UniProtKB">
        <authorList>
            <consortium name="WormBaseParasite"/>
        </authorList>
    </citation>
    <scope>IDENTIFICATION</scope>
</reference>
<dbReference type="AlphaFoldDB" id="A0A0N4U8Q0"/>
<evidence type="ECO:0000313" key="2">
    <source>
        <dbReference type="WBParaSite" id="DME_0000343501-mRNA-1"/>
    </source>
</evidence>
<evidence type="ECO:0000313" key="1">
    <source>
        <dbReference type="Proteomes" id="UP000038040"/>
    </source>
</evidence>
<dbReference type="Proteomes" id="UP000038040">
    <property type="component" value="Unplaced"/>
</dbReference>
<accession>A0A0N4U8Q0</accession>
<organism evidence="1 2">
    <name type="scientific">Dracunculus medinensis</name>
    <name type="common">Guinea worm</name>
    <dbReference type="NCBI Taxonomy" id="318479"/>
    <lineage>
        <taxon>Eukaryota</taxon>
        <taxon>Metazoa</taxon>
        <taxon>Ecdysozoa</taxon>
        <taxon>Nematoda</taxon>
        <taxon>Chromadorea</taxon>
        <taxon>Rhabditida</taxon>
        <taxon>Spirurina</taxon>
        <taxon>Dracunculoidea</taxon>
        <taxon>Dracunculidae</taxon>
        <taxon>Dracunculus</taxon>
    </lineage>
</organism>